<proteinExistence type="predicted"/>
<dbReference type="Proteomes" id="UP001499938">
    <property type="component" value="Unassembled WGS sequence"/>
</dbReference>
<dbReference type="RefSeq" id="WP_344087412.1">
    <property type="nucleotide sequence ID" value="NZ_BAAAPO010000046.1"/>
</dbReference>
<comment type="caution">
    <text evidence="3">The sequence shown here is derived from an EMBL/GenBank/DDBJ whole genome shotgun (WGS) entry which is preliminary data.</text>
</comment>
<keyword evidence="4" id="KW-1185">Reference proteome</keyword>
<sequence length="363" mass="40303">MREDQASRLNCTFLEPGDVLIARMPDPIGRSCVVPPTIGRAVTAVDVAILRADTSSFEPAYVAWMINAPQFHMRVEALQSGTTRKRISRRNLSTLSIPRVSLSEQRRIVEILEEHLSHLDAAHHGLRQASQRAENLHESAIRSLIPDDCPSRPLPGFLETPLTNGRSVRSRDGGFPVLRLTALKGAGVDLSERKAGDWSRAEASRFLVQRGDYLIARGSGSLRLVGRGSLVRAQPDEVAFPDTAIRARPRAETMLPEFLDMVWNSRRTRLQIEGVARTSAGIYKVNQSQLEGIELPLIPLEDQQRFVASIGAIDDHRRRLIAAISLAERRHTSLRRAVLAAAFEGKLTGRHTDAEMIEELTDV</sequence>
<dbReference type="SUPFAM" id="SSF116734">
    <property type="entry name" value="DNA methylase specificity domain"/>
    <property type="match status" value="2"/>
</dbReference>
<dbReference type="InterPro" id="IPR051212">
    <property type="entry name" value="Type-I_RE_S_subunit"/>
</dbReference>
<accession>A0ABN2M0Z5</accession>
<protein>
    <recommendedName>
        <fullName evidence="5">Type I restriction modification DNA specificity domain-containing protein</fullName>
    </recommendedName>
</protein>
<keyword evidence="1" id="KW-0680">Restriction system</keyword>
<evidence type="ECO:0000256" key="1">
    <source>
        <dbReference type="ARBA" id="ARBA00022747"/>
    </source>
</evidence>
<reference evidence="3 4" key="1">
    <citation type="journal article" date="2019" name="Int. J. Syst. Evol. Microbiol.">
        <title>The Global Catalogue of Microorganisms (GCM) 10K type strain sequencing project: providing services to taxonomists for standard genome sequencing and annotation.</title>
        <authorList>
            <consortium name="The Broad Institute Genomics Platform"/>
            <consortium name="The Broad Institute Genome Sequencing Center for Infectious Disease"/>
            <person name="Wu L."/>
            <person name="Ma J."/>
        </authorList>
    </citation>
    <scope>NUCLEOTIDE SEQUENCE [LARGE SCALE GENOMIC DNA]</scope>
    <source>
        <strain evidence="3 4">JCM 15592</strain>
    </source>
</reference>
<evidence type="ECO:0008006" key="5">
    <source>
        <dbReference type="Google" id="ProtNLM"/>
    </source>
</evidence>
<evidence type="ECO:0000313" key="4">
    <source>
        <dbReference type="Proteomes" id="UP001499938"/>
    </source>
</evidence>
<organism evidence="3 4">
    <name type="scientific">Nostocoides veronense</name>
    <dbReference type="NCBI Taxonomy" id="330836"/>
    <lineage>
        <taxon>Bacteria</taxon>
        <taxon>Bacillati</taxon>
        <taxon>Actinomycetota</taxon>
        <taxon>Actinomycetes</taxon>
        <taxon>Micrococcales</taxon>
        <taxon>Intrasporangiaceae</taxon>
        <taxon>Nostocoides</taxon>
    </lineage>
</organism>
<dbReference type="PANTHER" id="PTHR43140:SF1">
    <property type="entry name" value="TYPE I RESTRICTION ENZYME ECOKI SPECIFICITY SUBUNIT"/>
    <property type="match status" value="1"/>
</dbReference>
<name>A0ABN2M0Z5_9MICO</name>
<evidence type="ECO:0000313" key="3">
    <source>
        <dbReference type="EMBL" id="GAA1804852.1"/>
    </source>
</evidence>
<gene>
    <name evidence="3" type="ORF">GCM10009811_30590</name>
</gene>
<dbReference type="PANTHER" id="PTHR43140">
    <property type="entry name" value="TYPE-1 RESTRICTION ENZYME ECOKI SPECIFICITY PROTEIN"/>
    <property type="match status" value="1"/>
</dbReference>
<dbReference type="InterPro" id="IPR044946">
    <property type="entry name" value="Restrct_endonuc_typeI_TRD_sf"/>
</dbReference>
<dbReference type="Gene3D" id="3.90.220.20">
    <property type="entry name" value="DNA methylase specificity domains"/>
    <property type="match status" value="2"/>
</dbReference>
<dbReference type="EMBL" id="BAAAPO010000046">
    <property type="protein sequence ID" value="GAA1804852.1"/>
    <property type="molecule type" value="Genomic_DNA"/>
</dbReference>
<evidence type="ECO:0000256" key="2">
    <source>
        <dbReference type="ARBA" id="ARBA00023125"/>
    </source>
</evidence>
<keyword evidence="2" id="KW-0238">DNA-binding</keyword>